<accession>A0A1E3X9N0</accession>
<dbReference type="InterPro" id="IPR011006">
    <property type="entry name" value="CheY-like_superfamily"/>
</dbReference>
<dbReference type="CDD" id="cd17557">
    <property type="entry name" value="REC_Rcp-like"/>
    <property type="match status" value="1"/>
</dbReference>
<dbReference type="EMBL" id="MAYW01000067">
    <property type="protein sequence ID" value="ODS32336.1"/>
    <property type="molecule type" value="Genomic_DNA"/>
</dbReference>
<dbReference type="SUPFAM" id="SSF52172">
    <property type="entry name" value="CheY-like"/>
    <property type="match status" value="1"/>
</dbReference>
<feature type="modified residue" description="4-aspartylphosphate" evidence="1">
    <location>
        <position position="89"/>
    </location>
</feature>
<protein>
    <submittedName>
        <fullName evidence="3">Two-component response regulator</fullName>
    </submittedName>
</protein>
<dbReference type="GO" id="GO:0000160">
    <property type="term" value="P:phosphorelay signal transduction system"/>
    <property type="evidence" value="ECO:0007669"/>
    <property type="project" value="InterPro"/>
</dbReference>
<reference evidence="3 4" key="1">
    <citation type="submission" date="2016-07" db="EMBL/GenBank/DDBJ databases">
        <title>Draft genome of Scalindua rubra, obtained from a brine-seawater interface in the Red Sea, sheds light on salt adaptation in anammox bacteria.</title>
        <authorList>
            <person name="Speth D.R."/>
            <person name="Lagkouvardos I."/>
            <person name="Wang Y."/>
            <person name="Qian P.-Y."/>
            <person name="Dutilh B.E."/>
            <person name="Jetten M.S."/>
        </authorList>
    </citation>
    <scope>NUCLEOTIDE SEQUENCE [LARGE SCALE GENOMIC DNA]</scope>
    <source>
        <strain evidence="3">BSI-1</strain>
    </source>
</reference>
<dbReference type="InterPro" id="IPR052893">
    <property type="entry name" value="TCS_response_regulator"/>
</dbReference>
<gene>
    <name evidence="3" type="ORF">SCARUB_02532</name>
</gene>
<comment type="caution">
    <text evidence="3">The sequence shown here is derived from an EMBL/GenBank/DDBJ whole genome shotgun (WGS) entry which is preliminary data.</text>
</comment>
<organism evidence="3 4">
    <name type="scientific">Candidatus Scalindua rubra</name>
    <dbReference type="NCBI Taxonomy" id="1872076"/>
    <lineage>
        <taxon>Bacteria</taxon>
        <taxon>Pseudomonadati</taxon>
        <taxon>Planctomycetota</taxon>
        <taxon>Candidatus Brocadiia</taxon>
        <taxon>Candidatus Brocadiales</taxon>
        <taxon>Candidatus Scalinduaceae</taxon>
        <taxon>Candidatus Scalindua</taxon>
    </lineage>
</organism>
<keyword evidence="1" id="KW-0597">Phosphoprotein</keyword>
<evidence type="ECO:0000259" key="2">
    <source>
        <dbReference type="PROSITE" id="PS50110"/>
    </source>
</evidence>
<dbReference type="Gene3D" id="3.40.50.2300">
    <property type="match status" value="1"/>
</dbReference>
<feature type="domain" description="Response regulatory" evidence="2">
    <location>
        <begin position="10"/>
        <end position="156"/>
    </location>
</feature>
<evidence type="ECO:0000256" key="1">
    <source>
        <dbReference type="PROSITE-ProRule" id="PRU00169"/>
    </source>
</evidence>
<evidence type="ECO:0000313" key="4">
    <source>
        <dbReference type="Proteomes" id="UP000094056"/>
    </source>
</evidence>
<dbReference type="PANTHER" id="PTHR44520">
    <property type="entry name" value="RESPONSE REGULATOR RCP1-RELATED"/>
    <property type="match status" value="1"/>
</dbReference>
<dbReference type="InterPro" id="IPR001789">
    <property type="entry name" value="Sig_transdc_resp-reg_receiver"/>
</dbReference>
<dbReference type="SMART" id="SM00448">
    <property type="entry name" value="REC"/>
    <property type="match status" value="1"/>
</dbReference>
<dbReference type="Proteomes" id="UP000094056">
    <property type="component" value="Unassembled WGS sequence"/>
</dbReference>
<sequence>MENLLLKEKKILIIEDDPDHADLILDILEIENAEVKVILMRDGQEVIDYFMETYSSASPTTSSGQEQAVKAGIKRGIGRHPQIDLIILDLNLPKINGMDVLKFLKKNSRYCSIPIVILSTSSDQDTIDKAYKAGANAFITKPTSYDEFVEKKKLLKIC</sequence>
<dbReference type="Pfam" id="PF00072">
    <property type="entry name" value="Response_reg"/>
    <property type="match status" value="1"/>
</dbReference>
<dbReference type="AlphaFoldDB" id="A0A1E3X9N0"/>
<proteinExistence type="predicted"/>
<name>A0A1E3X9N0_9BACT</name>
<evidence type="ECO:0000313" key="3">
    <source>
        <dbReference type="EMBL" id="ODS32336.1"/>
    </source>
</evidence>
<dbReference type="PROSITE" id="PS50110">
    <property type="entry name" value="RESPONSE_REGULATORY"/>
    <property type="match status" value="1"/>
</dbReference>